<evidence type="ECO:0000313" key="2">
    <source>
        <dbReference type="EMBL" id="CAG8773681.1"/>
    </source>
</evidence>
<evidence type="ECO:0000256" key="1">
    <source>
        <dbReference type="SAM" id="Coils"/>
    </source>
</evidence>
<accession>A0A9N9P0N0</accession>
<reference evidence="2" key="1">
    <citation type="submission" date="2021-06" db="EMBL/GenBank/DDBJ databases">
        <authorList>
            <person name="Kallberg Y."/>
            <person name="Tangrot J."/>
            <person name="Rosling A."/>
        </authorList>
    </citation>
    <scope>NUCLEOTIDE SEQUENCE</scope>
    <source>
        <strain evidence="2">FL130A</strain>
    </source>
</reference>
<keyword evidence="3" id="KW-1185">Reference proteome</keyword>
<feature type="coiled-coil region" evidence="1">
    <location>
        <begin position="11"/>
        <end position="66"/>
    </location>
</feature>
<proteinExistence type="predicted"/>
<keyword evidence="1" id="KW-0175">Coiled coil</keyword>
<evidence type="ECO:0000313" key="3">
    <source>
        <dbReference type="Proteomes" id="UP000789508"/>
    </source>
</evidence>
<sequence>KNQDIYKPHNLKQITAKISNDMDEKKKLQQEVNILTKEKGADNEEVQQLTKRIEELENSLNKKTLKHTEEKGGASEYVEQEMQSDIKNGDYTPLLHTKPHHPKKIPSKLKHFTQQNLLI</sequence>
<dbReference type="Proteomes" id="UP000789508">
    <property type="component" value="Unassembled WGS sequence"/>
</dbReference>
<feature type="non-terminal residue" evidence="2">
    <location>
        <position position="1"/>
    </location>
</feature>
<dbReference type="AlphaFoldDB" id="A0A9N9P0N0"/>
<protein>
    <submittedName>
        <fullName evidence="2">11076_t:CDS:1</fullName>
    </submittedName>
</protein>
<dbReference type="EMBL" id="CAJVPS010054190">
    <property type="protein sequence ID" value="CAG8773681.1"/>
    <property type="molecule type" value="Genomic_DNA"/>
</dbReference>
<organism evidence="2 3">
    <name type="scientific">Ambispora leptoticha</name>
    <dbReference type="NCBI Taxonomy" id="144679"/>
    <lineage>
        <taxon>Eukaryota</taxon>
        <taxon>Fungi</taxon>
        <taxon>Fungi incertae sedis</taxon>
        <taxon>Mucoromycota</taxon>
        <taxon>Glomeromycotina</taxon>
        <taxon>Glomeromycetes</taxon>
        <taxon>Archaeosporales</taxon>
        <taxon>Ambisporaceae</taxon>
        <taxon>Ambispora</taxon>
    </lineage>
</organism>
<gene>
    <name evidence="2" type="ORF">ALEPTO_LOCUS14280</name>
</gene>
<comment type="caution">
    <text evidence="2">The sequence shown here is derived from an EMBL/GenBank/DDBJ whole genome shotgun (WGS) entry which is preliminary data.</text>
</comment>
<name>A0A9N9P0N0_9GLOM</name>
<feature type="non-terminal residue" evidence="2">
    <location>
        <position position="119"/>
    </location>
</feature>